<organism evidence="2 3">
    <name type="scientific">Halostagnicola larsenii XH-48</name>
    <dbReference type="NCBI Taxonomy" id="797299"/>
    <lineage>
        <taxon>Archaea</taxon>
        <taxon>Methanobacteriati</taxon>
        <taxon>Methanobacteriota</taxon>
        <taxon>Stenosarchaea group</taxon>
        <taxon>Halobacteria</taxon>
        <taxon>Halobacteriales</taxon>
        <taxon>Natrialbaceae</taxon>
        <taxon>Halostagnicola</taxon>
    </lineage>
</organism>
<feature type="compositionally biased region" description="Polar residues" evidence="1">
    <location>
        <begin position="36"/>
        <end position="59"/>
    </location>
</feature>
<dbReference type="AlphaFoldDB" id="W0JUE3"/>
<feature type="compositionally biased region" description="Low complexity" evidence="1">
    <location>
        <begin position="60"/>
        <end position="75"/>
    </location>
</feature>
<dbReference type="Proteomes" id="UP000019024">
    <property type="component" value="Chromosome"/>
</dbReference>
<dbReference type="STRING" id="797299.HALLA_11915"/>
<evidence type="ECO:0000256" key="1">
    <source>
        <dbReference type="SAM" id="MobiDB-lite"/>
    </source>
</evidence>
<evidence type="ECO:0000313" key="2">
    <source>
        <dbReference type="EMBL" id="AHG00937.1"/>
    </source>
</evidence>
<feature type="region of interest" description="Disordered" evidence="1">
    <location>
        <begin position="1"/>
        <end position="75"/>
    </location>
</feature>
<sequence length="97" mass="10308">MGKLDEQCNRPRANPTGNAQSIQDTASPAVRRSRTNHAVTQPMTTNHAVTQPMTTNHAVTQDGTESDTTTTTTSDYLGGVLERAELRTGVVFHGGAA</sequence>
<reference evidence="2 3" key="1">
    <citation type="submission" date="2014-01" db="EMBL/GenBank/DDBJ databases">
        <authorList>
            <consortium name="DOE Joint Genome Institute"/>
            <person name="Anderson I."/>
            <person name="Huntemann M."/>
            <person name="Han J."/>
            <person name="Chen A."/>
            <person name="Kyrpides N."/>
            <person name="Mavromatis K."/>
            <person name="Markowitz V."/>
            <person name="Palaniappan K."/>
            <person name="Ivanova N."/>
            <person name="Schaumberg A."/>
            <person name="Pati A."/>
            <person name="Liolios K."/>
            <person name="Nordberg H.P."/>
            <person name="Cantor M.N."/>
            <person name="Hua S.X."/>
            <person name="Woyke T."/>
        </authorList>
    </citation>
    <scope>NUCLEOTIDE SEQUENCE [LARGE SCALE GENOMIC DNA]</scope>
    <source>
        <strain evidence="2 3">XH-48</strain>
    </source>
</reference>
<feature type="compositionally biased region" description="Polar residues" evidence="1">
    <location>
        <begin position="15"/>
        <end position="26"/>
    </location>
</feature>
<accession>W0JUE3</accession>
<dbReference type="HOGENOM" id="CLU_2475883_0_0_2"/>
<name>W0JUE3_9EURY</name>
<keyword evidence="3" id="KW-1185">Reference proteome</keyword>
<dbReference type="KEGG" id="hlr:HALLA_11915"/>
<protein>
    <submittedName>
        <fullName evidence="2">Uncharacterized protein</fullName>
    </submittedName>
</protein>
<dbReference type="EMBL" id="CP007055">
    <property type="protein sequence ID" value="AHG00937.1"/>
    <property type="molecule type" value="Genomic_DNA"/>
</dbReference>
<proteinExistence type="predicted"/>
<evidence type="ECO:0000313" key="3">
    <source>
        <dbReference type="Proteomes" id="UP000019024"/>
    </source>
</evidence>
<gene>
    <name evidence="2" type="ORF">HALLA_11915</name>
</gene>